<dbReference type="UniPathway" id="UPA00122">
    <property type="reaction ID" value="UER00961"/>
</dbReference>
<keyword evidence="8" id="KW-0057">Aromatic amino acid biosynthesis</keyword>
<evidence type="ECO:0000256" key="1">
    <source>
        <dbReference type="ARBA" id="ARBA00005067"/>
    </source>
</evidence>
<comment type="pathway">
    <text evidence="1">Amino-acid biosynthesis; L-tyrosine biosynthesis; (4-hydroxyphenyl)pyruvate from prephenate (NAD(+) route): step 1/1.</text>
</comment>
<feature type="domain" description="Prephenate/arogenate dehydrogenase" evidence="10">
    <location>
        <begin position="8"/>
        <end position="285"/>
    </location>
</feature>
<evidence type="ECO:0000256" key="9">
    <source>
        <dbReference type="ARBA" id="ARBA00049260"/>
    </source>
</evidence>
<evidence type="ECO:0000256" key="2">
    <source>
        <dbReference type="ARBA" id="ARBA00007964"/>
    </source>
</evidence>
<keyword evidence="5" id="KW-0827">Tyrosine biosynthesis</keyword>
<dbReference type="PANTHER" id="PTHR21363:SF0">
    <property type="entry name" value="PREPHENATE DEHYDROGENASE [NADP(+)]"/>
    <property type="match status" value="1"/>
</dbReference>
<feature type="domain" description="ACT" evidence="11">
    <location>
        <begin position="293"/>
        <end position="360"/>
    </location>
</feature>
<dbReference type="RefSeq" id="WP_074259347.1">
    <property type="nucleotide sequence ID" value="NZ_FSRJ01000001.1"/>
</dbReference>
<dbReference type="Proteomes" id="UP000184699">
    <property type="component" value="Unassembled WGS sequence"/>
</dbReference>
<comment type="catalytic activity">
    <reaction evidence="9">
        <text>prephenate + NAD(+) = 3-(4-hydroxyphenyl)pyruvate + CO2 + NADH</text>
        <dbReference type="Rhea" id="RHEA:13869"/>
        <dbReference type="ChEBI" id="CHEBI:16526"/>
        <dbReference type="ChEBI" id="CHEBI:29934"/>
        <dbReference type="ChEBI" id="CHEBI:36242"/>
        <dbReference type="ChEBI" id="CHEBI:57540"/>
        <dbReference type="ChEBI" id="CHEBI:57945"/>
        <dbReference type="EC" id="1.3.1.12"/>
    </reaction>
</comment>
<protein>
    <recommendedName>
        <fullName evidence="4">Prephenate dehydrogenase</fullName>
        <ecNumber evidence="3">1.3.1.12</ecNumber>
    </recommendedName>
</protein>
<evidence type="ECO:0000256" key="8">
    <source>
        <dbReference type="ARBA" id="ARBA00023141"/>
    </source>
</evidence>
<dbReference type="GO" id="GO:0006571">
    <property type="term" value="P:tyrosine biosynthetic process"/>
    <property type="evidence" value="ECO:0007669"/>
    <property type="project" value="UniProtKB-UniPathway"/>
</dbReference>
<dbReference type="Gene3D" id="3.40.50.720">
    <property type="entry name" value="NAD(P)-binding Rossmann-like Domain"/>
    <property type="match status" value="1"/>
</dbReference>
<dbReference type="InterPro" id="IPR050812">
    <property type="entry name" value="Preph/Arog_dehydrog"/>
</dbReference>
<organism evidence="12 13">
    <name type="scientific">Agromyces cerinus subsp. cerinus</name>
    <dbReference type="NCBI Taxonomy" id="232089"/>
    <lineage>
        <taxon>Bacteria</taxon>
        <taxon>Bacillati</taxon>
        <taxon>Actinomycetota</taxon>
        <taxon>Actinomycetes</taxon>
        <taxon>Micrococcales</taxon>
        <taxon>Microbacteriaceae</taxon>
        <taxon>Agromyces</taxon>
    </lineage>
</organism>
<dbReference type="OrthoDB" id="9802008at2"/>
<evidence type="ECO:0000256" key="5">
    <source>
        <dbReference type="ARBA" id="ARBA00022498"/>
    </source>
</evidence>
<dbReference type="PROSITE" id="PS51176">
    <property type="entry name" value="PDH_ADH"/>
    <property type="match status" value="1"/>
</dbReference>
<proteinExistence type="inferred from homology"/>
<dbReference type="PANTHER" id="PTHR21363">
    <property type="entry name" value="PREPHENATE DEHYDROGENASE"/>
    <property type="match status" value="1"/>
</dbReference>
<dbReference type="InterPro" id="IPR003099">
    <property type="entry name" value="Prephen_DH"/>
</dbReference>
<dbReference type="GO" id="GO:0070403">
    <property type="term" value="F:NAD+ binding"/>
    <property type="evidence" value="ECO:0007669"/>
    <property type="project" value="InterPro"/>
</dbReference>
<evidence type="ECO:0000256" key="7">
    <source>
        <dbReference type="ARBA" id="ARBA00023027"/>
    </source>
</evidence>
<dbReference type="InterPro" id="IPR036291">
    <property type="entry name" value="NAD(P)-bd_dom_sf"/>
</dbReference>
<gene>
    <name evidence="12" type="ORF">SAMN05443544_1231</name>
</gene>
<dbReference type="SUPFAM" id="SSF48179">
    <property type="entry name" value="6-phosphogluconate dehydrogenase C-terminal domain-like"/>
    <property type="match status" value="1"/>
</dbReference>
<accession>A0A1N6E9B4</accession>
<dbReference type="PROSITE" id="PS51671">
    <property type="entry name" value="ACT"/>
    <property type="match status" value="1"/>
</dbReference>
<evidence type="ECO:0000256" key="3">
    <source>
        <dbReference type="ARBA" id="ARBA00012068"/>
    </source>
</evidence>
<dbReference type="EMBL" id="FSRJ01000001">
    <property type="protein sequence ID" value="SIN79551.1"/>
    <property type="molecule type" value="Genomic_DNA"/>
</dbReference>
<dbReference type="Pfam" id="PF02153">
    <property type="entry name" value="PDH_N"/>
    <property type="match status" value="1"/>
</dbReference>
<keyword evidence="6" id="KW-0560">Oxidoreductase</keyword>
<evidence type="ECO:0000256" key="4">
    <source>
        <dbReference type="ARBA" id="ARBA00016891"/>
    </source>
</evidence>
<dbReference type="Pfam" id="PF20463">
    <property type="entry name" value="PDH_C"/>
    <property type="match status" value="1"/>
</dbReference>
<dbReference type="STRING" id="232089.SAMN05443544_1231"/>
<dbReference type="GO" id="GO:0008977">
    <property type="term" value="F:prephenate dehydrogenase (NAD+) activity"/>
    <property type="evidence" value="ECO:0007669"/>
    <property type="project" value="UniProtKB-EC"/>
</dbReference>
<comment type="similarity">
    <text evidence="2">Belongs to the prephenate/arogenate dehydrogenase family.</text>
</comment>
<dbReference type="InterPro" id="IPR046825">
    <property type="entry name" value="PDH_C"/>
</dbReference>
<reference evidence="13" key="1">
    <citation type="submission" date="2016-11" db="EMBL/GenBank/DDBJ databases">
        <authorList>
            <person name="Varghese N."/>
            <person name="Submissions S."/>
        </authorList>
    </citation>
    <scope>NUCLEOTIDE SEQUENCE [LARGE SCALE GENOMIC DNA]</scope>
    <source>
        <strain evidence="13">DSM 8595</strain>
    </source>
</reference>
<dbReference type="GO" id="GO:0004665">
    <property type="term" value="F:prephenate dehydrogenase (NADP+) activity"/>
    <property type="evidence" value="ECO:0007669"/>
    <property type="project" value="InterPro"/>
</dbReference>
<dbReference type="InterPro" id="IPR045865">
    <property type="entry name" value="ACT-like_dom_sf"/>
</dbReference>
<sequence>MTESRLTGPVRVVGVGLLGASIGLGLRAKGVDVILADASPTHLAIAVDYGAGRVAAVGDRPQLVVVCVPPDVTADVVAAELDAYPEAIVTDVASVKLAVYENLKARGADLSRYIGTHPMAGRERGGPMSGRADLFVGRPWVVAAHGGISYQDGSAIDDLILDLGATLVELTPEQHDAAVALVSHVPQVVSSLMARRLIDAPHASVNLAGQGVRDVTRVAASDPELWVQILGQNAAPVAEILRGYRDDLDRFIDALDNMDAPGARRRIAEELFGGNTGVERLPGKHGVDRRYSSLIVMIDDRPGQLARLFNDVGEAGANIEDLRLEHSPGAQIGLAEISVLPEVQQHLTDELAARGWRIAG</sequence>
<keyword evidence="8" id="KW-0028">Amino-acid biosynthesis</keyword>
<dbReference type="InterPro" id="IPR046826">
    <property type="entry name" value="PDH_N"/>
</dbReference>
<dbReference type="Gene3D" id="1.10.3660.10">
    <property type="entry name" value="6-phosphogluconate dehydrogenase C-terminal like domain"/>
    <property type="match status" value="1"/>
</dbReference>
<name>A0A1N6E9B4_9MICO</name>
<dbReference type="SUPFAM" id="SSF51735">
    <property type="entry name" value="NAD(P)-binding Rossmann-fold domains"/>
    <property type="match status" value="1"/>
</dbReference>
<dbReference type="InterPro" id="IPR008927">
    <property type="entry name" value="6-PGluconate_DH-like_C_sf"/>
</dbReference>
<dbReference type="EC" id="1.3.1.12" evidence="3"/>
<evidence type="ECO:0000259" key="11">
    <source>
        <dbReference type="PROSITE" id="PS51671"/>
    </source>
</evidence>
<evidence type="ECO:0000313" key="13">
    <source>
        <dbReference type="Proteomes" id="UP000184699"/>
    </source>
</evidence>
<dbReference type="InterPro" id="IPR002912">
    <property type="entry name" value="ACT_dom"/>
</dbReference>
<dbReference type="AlphaFoldDB" id="A0A1N6E9B4"/>
<dbReference type="SUPFAM" id="SSF55021">
    <property type="entry name" value="ACT-like"/>
    <property type="match status" value="1"/>
</dbReference>
<evidence type="ECO:0000256" key="6">
    <source>
        <dbReference type="ARBA" id="ARBA00023002"/>
    </source>
</evidence>
<keyword evidence="13" id="KW-1185">Reference proteome</keyword>
<keyword evidence="7" id="KW-0520">NAD</keyword>
<evidence type="ECO:0000313" key="12">
    <source>
        <dbReference type="EMBL" id="SIN79551.1"/>
    </source>
</evidence>
<evidence type="ECO:0000259" key="10">
    <source>
        <dbReference type="PROSITE" id="PS51176"/>
    </source>
</evidence>
<dbReference type="NCBIfam" id="NF005112">
    <property type="entry name" value="PRK06545.2-4"/>
    <property type="match status" value="1"/>
</dbReference>
<dbReference type="NCBIfam" id="NF005111">
    <property type="entry name" value="PRK06545.2-3"/>
    <property type="match status" value="1"/>
</dbReference>